<keyword evidence="2" id="KW-1185">Reference proteome</keyword>
<protein>
    <submittedName>
        <fullName evidence="1">Uncharacterized protein</fullName>
    </submittedName>
</protein>
<evidence type="ECO:0000313" key="2">
    <source>
        <dbReference type="Proteomes" id="UP001163096"/>
    </source>
</evidence>
<gene>
    <name evidence="1" type="ORF">OU421_11820</name>
</gene>
<dbReference type="RefSeq" id="WP_268186306.1">
    <property type="nucleotide sequence ID" value="NZ_CP113361.1"/>
</dbReference>
<accession>A0A9X9T8F1</accession>
<dbReference type="Proteomes" id="UP001163096">
    <property type="component" value="Chromosome"/>
</dbReference>
<evidence type="ECO:0000313" key="1">
    <source>
        <dbReference type="EMBL" id="WAI01092.1"/>
    </source>
</evidence>
<dbReference type="EMBL" id="CP113361">
    <property type="protein sequence ID" value="WAI01092.1"/>
    <property type="molecule type" value="Genomic_DNA"/>
</dbReference>
<dbReference type="GeneID" id="76835800"/>
<reference evidence="1" key="1">
    <citation type="submission" date="2022-11" db="EMBL/GenBank/DDBJ databases">
        <title>Complete genome sequence of Methanogenium organophilum DSM 3596.</title>
        <authorList>
            <person name="Chen S.-C."/>
            <person name="Lai S.-J."/>
            <person name="You Y.-T."/>
        </authorList>
    </citation>
    <scope>NUCLEOTIDE SEQUENCE</scope>
    <source>
        <strain evidence="1">DSM 3596</strain>
    </source>
</reference>
<sequence length="143" mass="15977">MKTEMNASGIHLHKDENNPETGGIWEDAGFCPPQCYLQLTEFLHITFLHEGCIPEYYLHEIIEMIRSPCNNGGFVVHDRKRMLCFAESLGIDVLSGDEDRIAAGITASIISDYLPPDGISSATEKMIFFNKNGLAREQSTLKV</sequence>
<dbReference type="KEGG" id="mou:OU421_11820"/>
<dbReference type="AlphaFoldDB" id="A0A9X9T8F1"/>
<name>A0A9X9T8F1_METOG</name>
<proteinExistence type="predicted"/>
<organism evidence="1 2">
    <name type="scientific">Methanogenium organophilum</name>
    <dbReference type="NCBI Taxonomy" id="2199"/>
    <lineage>
        <taxon>Archaea</taxon>
        <taxon>Methanobacteriati</taxon>
        <taxon>Methanobacteriota</taxon>
        <taxon>Stenosarchaea group</taxon>
        <taxon>Methanomicrobia</taxon>
        <taxon>Methanomicrobiales</taxon>
        <taxon>Methanomicrobiaceae</taxon>
        <taxon>Methanogenium</taxon>
    </lineage>
</organism>